<proteinExistence type="predicted"/>
<protein>
    <submittedName>
        <fullName evidence="1">Uncharacterized protein</fullName>
    </submittedName>
</protein>
<organism evidence="1 2">
    <name type="scientific">Vigna angularis var. angularis</name>
    <dbReference type="NCBI Taxonomy" id="157739"/>
    <lineage>
        <taxon>Eukaryota</taxon>
        <taxon>Viridiplantae</taxon>
        <taxon>Streptophyta</taxon>
        <taxon>Embryophyta</taxon>
        <taxon>Tracheophyta</taxon>
        <taxon>Spermatophyta</taxon>
        <taxon>Magnoliopsida</taxon>
        <taxon>eudicotyledons</taxon>
        <taxon>Gunneridae</taxon>
        <taxon>Pentapetalae</taxon>
        <taxon>rosids</taxon>
        <taxon>fabids</taxon>
        <taxon>Fabales</taxon>
        <taxon>Fabaceae</taxon>
        <taxon>Papilionoideae</taxon>
        <taxon>50 kb inversion clade</taxon>
        <taxon>NPAAA clade</taxon>
        <taxon>indigoferoid/millettioid clade</taxon>
        <taxon>Phaseoleae</taxon>
        <taxon>Vigna</taxon>
    </lineage>
</organism>
<reference evidence="1 2" key="1">
    <citation type="journal article" date="2015" name="Sci. Rep.">
        <title>The power of single molecule real-time sequencing technology in the de novo assembly of a eukaryotic genome.</title>
        <authorList>
            <person name="Sakai H."/>
            <person name="Naito K."/>
            <person name="Ogiso-Tanaka E."/>
            <person name="Takahashi Y."/>
            <person name="Iseki K."/>
            <person name="Muto C."/>
            <person name="Satou K."/>
            <person name="Teruya K."/>
            <person name="Shiroma A."/>
            <person name="Shimoji M."/>
            <person name="Hirano T."/>
            <person name="Itoh T."/>
            <person name="Kaga A."/>
            <person name="Tomooka N."/>
        </authorList>
    </citation>
    <scope>NUCLEOTIDE SEQUENCE [LARGE SCALE GENOMIC DNA]</scope>
    <source>
        <strain evidence="2">cv. Shumari</strain>
    </source>
</reference>
<evidence type="ECO:0000313" key="2">
    <source>
        <dbReference type="Proteomes" id="UP000291084"/>
    </source>
</evidence>
<sequence>LFFSHTNSRFLPPIGRSHILPFIALGCYHLSVATFVLVKVDLPSVTLALVNLEHYFVIEFVIGVYRDNITMCLLCLLCRCRSLEPL</sequence>
<feature type="non-terminal residue" evidence="1">
    <location>
        <position position="1"/>
    </location>
</feature>
<dbReference type="Proteomes" id="UP000291084">
    <property type="component" value="Chromosome 11"/>
</dbReference>
<evidence type="ECO:0000313" key="1">
    <source>
        <dbReference type="EMBL" id="BAU02715.1"/>
    </source>
</evidence>
<name>A0A0S3TC22_PHAAN</name>
<dbReference type="AlphaFoldDB" id="A0A0S3TC22"/>
<dbReference type="EMBL" id="AP015044">
    <property type="protein sequence ID" value="BAU02715.1"/>
    <property type="molecule type" value="Genomic_DNA"/>
</dbReference>
<accession>A0A0S3TC22</accession>
<gene>
    <name evidence="1" type="primary">Vigan.11G228200</name>
    <name evidence="1" type="ORF">VIGAN_11228200</name>
</gene>
<keyword evidence="2" id="KW-1185">Reference proteome</keyword>